<dbReference type="Pfam" id="PF02445">
    <property type="entry name" value="NadA"/>
    <property type="match status" value="1"/>
</dbReference>
<evidence type="ECO:0000256" key="6">
    <source>
        <dbReference type="ARBA" id="ARBA00022679"/>
    </source>
</evidence>
<dbReference type="NCBIfam" id="TIGR00550">
    <property type="entry name" value="nadA"/>
    <property type="match status" value="1"/>
</dbReference>
<evidence type="ECO:0000256" key="11">
    <source>
        <dbReference type="SAM" id="MobiDB-lite"/>
    </source>
</evidence>
<keyword evidence="9 10" id="KW-0411">Iron-sulfur</keyword>
<evidence type="ECO:0000256" key="9">
    <source>
        <dbReference type="ARBA" id="ARBA00023014"/>
    </source>
</evidence>
<reference evidence="12 13" key="1">
    <citation type="journal article" date="2019" name="Int. J. Syst. Evol. Microbiol.">
        <title>The Global Catalogue of Microorganisms (GCM) 10K type strain sequencing project: providing services to taxonomists for standard genome sequencing and annotation.</title>
        <authorList>
            <consortium name="The Broad Institute Genomics Platform"/>
            <consortium name="The Broad Institute Genome Sequencing Center for Infectious Disease"/>
            <person name="Wu L."/>
            <person name="Ma J."/>
        </authorList>
    </citation>
    <scope>NUCLEOTIDE SEQUENCE [LARGE SCALE GENOMIC DNA]</scope>
    <source>
        <strain evidence="12 13">JCM 14919</strain>
    </source>
</reference>
<feature type="binding site" evidence="10">
    <location>
        <position position="397"/>
    </location>
    <ligand>
        <name>[4Fe-4S] cluster</name>
        <dbReference type="ChEBI" id="CHEBI:49883"/>
    </ligand>
</feature>
<comment type="function">
    <text evidence="10">Catalyzes the condensation of iminoaspartate with dihydroxyacetone phosphate to form quinolinate.</text>
</comment>
<comment type="similarity">
    <text evidence="10">Belongs to the quinolinate synthase family. Type 3 subfamily.</text>
</comment>
<feature type="binding site" evidence="10">
    <location>
        <position position="307"/>
    </location>
    <ligand>
        <name>[4Fe-4S] cluster</name>
        <dbReference type="ChEBI" id="CHEBI:49883"/>
    </ligand>
</feature>
<feature type="binding site" evidence="10">
    <location>
        <position position="350"/>
    </location>
    <ligand>
        <name>iminosuccinate</name>
        <dbReference type="ChEBI" id="CHEBI:77875"/>
    </ligand>
</feature>
<dbReference type="PANTHER" id="PTHR30573:SF0">
    <property type="entry name" value="QUINOLINATE SYNTHASE, CHLOROPLASTIC"/>
    <property type="match status" value="1"/>
</dbReference>
<sequence>MTSVYELISEAAEREREMRPASAPTSPAARSHRRPIALRATGSSSCDSDLSQDPWQVDRAPGYGPGASTIDPVPEHSPRQGPLPERYTAASDDQLADWITAAREALGPRVQILGHFYQRDEIVQYADFVGDSFMLAQAAKSSPEAEAFVFCGVHFMAETADILSGRDQAVILPNLAAGCSMADMATIDQVEACWRDLMAALGTTAEDGRRTVIPVTYMNSSAAIKAFCGRNGGIVCTSSNARAVLEWAFERGQRVVFFPDQHLGRNTAKAMGIDEAEMPLWRPHLPLGGNTEQQVRDARVILWNGFCSVHKRFTVAQIERARAEYPDVRVIVHPECPASVVEAADGAGSTEYIRREIEHAAPGSVIAVGTEINLVNRLQQQRPDLTIFCLDPVVCPCSTMYRIHPAYLAWTLEALLDGSTPNRISVPDGVADDSRVALERMLAAKP</sequence>
<dbReference type="InterPro" id="IPR036094">
    <property type="entry name" value="NadA_sf"/>
</dbReference>
<feature type="compositionally biased region" description="Polar residues" evidence="11">
    <location>
        <begin position="41"/>
        <end position="54"/>
    </location>
</feature>
<keyword evidence="4 10" id="KW-0963">Cytoplasm</keyword>
<evidence type="ECO:0000256" key="8">
    <source>
        <dbReference type="ARBA" id="ARBA00023004"/>
    </source>
</evidence>
<evidence type="ECO:0000256" key="4">
    <source>
        <dbReference type="ARBA" id="ARBA00022490"/>
    </source>
</evidence>
<feature type="region of interest" description="Disordered" evidence="11">
    <location>
        <begin position="1"/>
        <end position="85"/>
    </location>
</feature>
<comment type="pathway">
    <text evidence="1 10">Cofactor biosynthesis; NAD(+) biosynthesis; quinolinate from iminoaspartate: step 1/1.</text>
</comment>
<evidence type="ECO:0000256" key="3">
    <source>
        <dbReference type="ARBA" id="ARBA00022485"/>
    </source>
</evidence>
<keyword evidence="7 10" id="KW-0479">Metal-binding</keyword>
<keyword evidence="5 10" id="KW-0662">Pyridine nucleotide biosynthesis</keyword>
<comment type="catalytic activity">
    <reaction evidence="10">
        <text>iminosuccinate + dihydroxyacetone phosphate = quinolinate + phosphate + 2 H2O + H(+)</text>
        <dbReference type="Rhea" id="RHEA:25888"/>
        <dbReference type="ChEBI" id="CHEBI:15377"/>
        <dbReference type="ChEBI" id="CHEBI:15378"/>
        <dbReference type="ChEBI" id="CHEBI:29959"/>
        <dbReference type="ChEBI" id="CHEBI:43474"/>
        <dbReference type="ChEBI" id="CHEBI:57642"/>
        <dbReference type="ChEBI" id="CHEBI:77875"/>
        <dbReference type="EC" id="2.5.1.72"/>
    </reaction>
</comment>
<evidence type="ECO:0000256" key="10">
    <source>
        <dbReference type="HAMAP-Rule" id="MF_00569"/>
    </source>
</evidence>
<feature type="binding site" evidence="10">
    <location>
        <position position="179"/>
    </location>
    <ligand>
        <name>[4Fe-4S] cluster</name>
        <dbReference type="ChEBI" id="CHEBI:49883"/>
    </ligand>
</feature>
<feature type="compositionally biased region" description="Low complexity" evidence="11">
    <location>
        <begin position="20"/>
        <end position="29"/>
    </location>
</feature>
<dbReference type="InterPro" id="IPR023515">
    <property type="entry name" value="Quinolinate_synth_A_type3"/>
</dbReference>
<dbReference type="EC" id="2.5.1.72" evidence="2 10"/>
<dbReference type="InterPro" id="IPR003473">
    <property type="entry name" value="NadA"/>
</dbReference>
<dbReference type="EMBL" id="BAAAOP010000001">
    <property type="protein sequence ID" value="GAA2185621.1"/>
    <property type="molecule type" value="Genomic_DNA"/>
</dbReference>
<protein>
    <recommendedName>
        <fullName evidence="2 10">Quinolinate synthase</fullName>
        <ecNumber evidence="2 10">2.5.1.72</ecNumber>
    </recommendedName>
</protein>
<name>A0ABN3B3F9_9MICO</name>
<evidence type="ECO:0000256" key="2">
    <source>
        <dbReference type="ARBA" id="ARBA00012669"/>
    </source>
</evidence>
<keyword evidence="6 10" id="KW-0808">Transferase</keyword>
<keyword evidence="8 10" id="KW-0408">Iron</keyword>
<evidence type="ECO:0000313" key="13">
    <source>
        <dbReference type="Proteomes" id="UP001501084"/>
    </source>
</evidence>
<accession>A0ABN3B3F9</accession>
<keyword evidence="13" id="KW-1185">Reference proteome</keyword>
<feature type="binding site" evidence="10">
    <location>
        <begin position="333"/>
        <end position="335"/>
    </location>
    <ligand>
        <name>iminosuccinate</name>
        <dbReference type="ChEBI" id="CHEBI:77875"/>
    </ligand>
</feature>
<comment type="subcellular location">
    <subcellularLocation>
        <location evidence="10">Cytoplasm</location>
    </subcellularLocation>
</comment>
<feature type="binding site" evidence="10">
    <location>
        <begin position="217"/>
        <end position="219"/>
    </location>
    <ligand>
        <name>iminosuccinate</name>
        <dbReference type="ChEBI" id="CHEBI:77875"/>
    </ligand>
</feature>
<dbReference type="Proteomes" id="UP001501084">
    <property type="component" value="Unassembled WGS sequence"/>
</dbReference>
<dbReference type="NCBIfam" id="NF006883">
    <property type="entry name" value="PRK09375.2-4"/>
    <property type="match status" value="1"/>
</dbReference>
<feature type="binding site" evidence="10">
    <location>
        <position position="132"/>
    </location>
    <ligand>
        <name>iminosuccinate</name>
        <dbReference type="ChEBI" id="CHEBI:77875"/>
    </ligand>
</feature>
<comment type="caution">
    <text evidence="12">The sequence shown here is derived from an EMBL/GenBank/DDBJ whole genome shotgun (WGS) entry which is preliminary data.</text>
</comment>
<gene>
    <name evidence="10 12" type="primary">nadA</name>
    <name evidence="12" type="ORF">GCM10009786_02780</name>
</gene>
<feature type="binding site" evidence="10">
    <location>
        <position position="238"/>
    </location>
    <ligand>
        <name>iminosuccinate</name>
        <dbReference type="ChEBI" id="CHEBI:77875"/>
    </ligand>
</feature>
<evidence type="ECO:0000313" key="12">
    <source>
        <dbReference type="EMBL" id="GAA2185621.1"/>
    </source>
</evidence>
<keyword evidence="3 10" id="KW-0004">4Fe-4S</keyword>
<evidence type="ECO:0000256" key="5">
    <source>
        <dbReference type="ARBA" id="ARBA00022642"/>
    </source>
</evidence>
<feature type="binding site" evidence="10">
    <location>
        <position position="115"/>
    </location>
    <ligand>
        <name>iminosuccinate</name>
        <dbReference type="ChEBI" id="CHEBI:77875"/>
    </ligand>
</feature>
<dbReference type="PANTHER" id="PTHR30573">
    <property type="entry name" value="QUINOLINATE SYNTHETASE A"/>
    <property type="match status" value="1"/>
</dbReference>
<dbReference type="NCBIfam" id="NF006884">
    <property type="entry name" value="PRK09375.2-5"/>
    <property type="match status" value="1"/>
</dbReference>
<dbReference type="HAMAP" id="MF_00569">
    <property type="entry name" value="NadA_type3"/>
    <property type="match status" value="1"/>
</dbReference>
<dbReference type="SUPFAM" id="SSF142754">
    <property type="entry name" value="NadA-like"/>
    <property type="match status" value="1"/>
</dbReference>
<evidence type="ECO:0000256" key="7">
    <source>
        <dbReference type="ARBA" id="ARBA00022723"/>
    </source>
</evidence>
<organism evidence="12 13">
    <name type="scientific">Leucobacter alluvii</name>
    <dbReference type="NCBI Taxonomy" id="340321"/>
    <lineage>
        <taxon>Bacteria</taxon>
        <taxon>Bacillati</taxon>
        <taxon>Actinomycetota</taxon>
        <taxon>Actinomycetes</taxon>
        <taxon>Micrococcales</taxon>
        <taxon>Microbacteriaceae</taxon>
        <taxon>Leucobacter</taxon>
    </lineage>
</organism>
<dbReference type="Gene3D" id="3.40.50.10800">
    <property type="entry name" value="NadA-like"/>
    <property type="match status" value="3"/>
</dbReference>
<evidence type="ECO:0000256" key="1">
    <source>
        <dbReference type="ARBA" id="ARBA00005065"/>
    </source>
</evidence>
<proteinExistence type="inferred from homology"/>
<dbReference type="RefSeq" id="WP_346057120.1">
    <property type="nucleotide sequence ID" value="NZ_BAAAOP010000001.1"/>
</dbReference>
<comment type="cofactor">
    <cofactor evidence="10">
        <name>[4Fe-4S] cluster</name>
        <dbReference type="ChEBI" id="CHEBI:49883"/>
    </cofactor>
    <text evidence="10">Binds 1 [4Fe-4S] cluster per subunit.</text>
</comment>